<protein>
    <submittedName>
        <fullName evidence="4">Putative membrane protein</fullName>
    </submittedName>
</protein>
<dbReference type="PANTHER" id="PTHR38593:SF1">
    <property type="entry name" value="BLR2558 PROTEIN"/>
    <property type="match status" value="1"/>
</dbReference>
<keyword evidence="5" id="KW-1185">Reference proteome</keyword>
<feature type="region of interest" description="Disordered" evidence="1">
    <location>
        <begin position="23"/>
        <end position="52"/>
    </location>
</feature>
<dbReference type="PROSITE" id="PS51257">
    <property type="entry name" value="PROKAR_LIPOPROTEIN"/>
    <property type="match status" value="1"/>
</dbReference>
<dbReference type="InterPro" id="IPR025419">
    <property type="entry name" value="DUF4142"/>
</dbReference>
<keyword evidence="2" id="KW-0732">Signal</keyword>
<feature type="domain" description="DUF4142" evidence="3">
    <location>
        <begin position="56"/>
        <end position="190"/>
    </location>
</feature>
<dbReference type="Pfam" id="PF13628">
    <property type="entry name" value="DUF4142"/>
    <property type="match status" value="1"/>
</dbReference>
<sequence length="198" mass="21617">MKNFKRLIPMFCVAALTAACNGAPKDSKEQADSVNSKYDSVNNKNTETGGRALSGADAEFSVNAANGGLTEVELGKLAQQKAANAQVKAFGAMMVNDHTMANMELKELAKSKEITLPDSIGGEEKKLKEQLEKLSGSAFDAAYVSAMVKDHQEDIREFEDARKKVKYPEMGELIDKTLPVLRKHLTAIQKIQQQLPSK</sequence>
<dbReference type="EMBL" id="QGHA01000002">
    <property type="protein sequence ID" value="PWK79064.1"/>
    <property type="molecule type" value="Genomic_DNA"/>
</dbReference>
<organism evidence="4 5">
    <name type="scientific">Mucilaginibacter oryzae</name>
    <dbReference type="NCBI Taxonomy" id="468058"/>
    <lineage>
        <taxon>Bacteria</taxon>
        <taxon>Pseudomonadati</taxon>
        <taxon>Bacteroidota</taxon>
        <taxon>Sphingobacteriia</taxon>
        <taxon>Sphingobacteriales</taxon>
        <taxon>Sphingobacteriaceae</taxon>
        <taxon>Mucilaginibacter</taxon>
    </lineage>
</organism>
<feature type="compositionally biased region" description="Polar residues" evidence="1">
    <location>
        <begin position="32"/>
        <end position="48"/>
    </location>
</feature>
<feature type="signal peptide" evidence="2">
    <location>
        <begin position="1"/>
        <end position="22"/>
    </location>
</feature>
<evidence type="ECO:0000313" key="4">
    <source>
        <dbReference type="EMBL" id="PWK79064.1"/>
    </source>
</evidence>
<evidence type="ECO:0000256" key="1">
    <source>
        <dbReference type="SAM" id="MobiDB-lite"/>
    </source>
</evidence>
<feature type="chain" id="PRO_5016260272" evidence="2">
    <location>
        <begin position="23"/>
        <end position="198"/>
    </location>
</feature>
<accession>A0A316HD35</accession>
<evidence type="ECO:0000256" key="2">
    <source>
        <dbReference type="SAM" id="SignalP"/>
    </source>
</evidence>
<dbReference type="RefSeq" id="WP_170122653.1">
    <property type="nucleotide sequence ID" value="NZ_QGHA01000002.1"/>
</dbReference>
<dbReference type="Proteomes" id="UP000245678">
    <property type="component" value="Unassembled WGS sequence"/>
</dbReference>
<reference evidence="4 5" key="1">
    <citation type="submission" date="2018-05" db="EMBL/GenBank/DDBJ databases">
        <title>Genomic Encyclopedia of Archaeal and Bacterial Type Strains, Phase II (KMG-II): from individual species to whole genera.</title>
        <authorList>
            <person name="Goeker M."/>
        </authorList>
    </citation>
    <scope>NUCLEOTIDE SEQUENCE [LARGE SCALE GENOMIC DNA]</scope>
    <source>
        <strain evidence="4 5">DSM 19975</strain>
    </source>
</reference>
<evidence type="ECO:0000259" key="3">
    <source>
        <dbReference type="Pfam" id="PF13628"/>
    </source>
</evidence>
<name>A0A316HD35_9SPHI</name>
<evidence type="ECO:0000313" key="5">
    <source>
        <dbReference type="Proteomes" id="UP000245678"/>
    </source>
</evidence>
<dbReference type="Gene3D" id="1.20.1260.10">
    <property type="match status" value="1"/>
</dbReference>
<dbReference type="AlphaFoldDB" id="A0A316HD35"/>
<dbReference type="InterPro" id="IPR012347">
    <property type="entry name" value="Ferritin-like"/>
</dbReference>
<proteinExistence type="predicted"/>
<comment type="caution">
    <text evidence="4">The sequence shown here is derived from an EMBL/GenBank/DDBJ whole genome shotgun (WGS) entry which is preliminary data.</text>
</comment>
<gene>
    <name evidence="4" type="ORF">LX99_01520</name>
</gene>
<dbReference type="PANTHER" id="PTHR38593">
    <property type="entry name" value="BLR2558 PROTEIN"/>
    <property type="match status" value="1"/>
</dbReference>